<accession>A0A5S6QQU6</accession>
<reference evidence="7" key="1">
    <citation type="submission" date="2019-12" db="UniProtKB">
        <authorList>
            <consortium name="WormBaseParasite"/>
        </authorList>
    </citation>
    <scope>IDENTIFICATION</scope>
</reference>
<evidence type="ECO:0000259" key="5">
    <source>
        <dbReference type="Pfam" id="PF04500"/>
    </source>
</evidence>
<dbReference type="Proteomes" id="UP000046395">
    <property type="component" value="Unassembled WGS sequence"/>
</dbReference>
<evidence type="ECO:0000256" key="3">
    <source>
        <dbReference type="ARBA" id="ARBA00022833"/>
    </source>
</evidence>
<organism evidence="6 7">
    <name type="scientific">Trichuris muris</name>
    <name type="common">Mouse whipworm</name>
    <dbReference type="NCBI Taxonomy" id="70415"/>
    <lineage>
        <taxon>Eukaryota</taxon>
        <taxon>Metazoa</taxon>
        <taxon>Ecdysozoa</taxon>
        <taxon>Nematoda</taxon>
        <taxon>Enoplea</taxon>
        <taxon>Dorylaimia</taxon>
        <taxon>Trichinellida</taxon>
        <taxon>Trichuridae</taxon>
        <taxon>Trichuris</taxon>
    </lineage>
</organism>
<feature type="domain" description="FLYWCH-type" evidence="5">
    <location>
        <begin position="4"/>
        <end position="66"/>
    </location>
</feature>
<evidence type="ECO:0000313" key="7">
    <source>
        <dbReference type="WBParaSite" id="TMUE_2000009262.1"/>
    </source>
</evidence>
<dbReference type="WBParaSite" id="TMUE_2000009262.1">
    <property type="protein sequence ID" value="TMUE_2000009262.1"/>
    <property type="gene ID" value="WBGene00300554"/>
</dbReference>
<dbReference type="Pfam" id="PF04500">
    <property type="entry name" value="FLYWCH"/>
    <property type="match status" value="1"/>
</dbReference>
<dbReference type="GO" id="GO:0008270">
    <property type="term" value="F:zinc ion binding"/>
    <property type="evidence" value="ECO:0007669"/>
    <property type="project" value="UniProtKB-KW"/>
</dbReference>
<keyword evidence="6" id="KW-1185">Reference proteome</keyword>
<dbReference type="Gene3D" id="2.20.25.240">
    <property type="match status" value="1"/>
</dbReference>
<evidence type="ECO:0000256" key="4">
    <source>
        <dbReference type="SAM" id="MobiDB-lite"/>
    </source>
</evidence>
<sequence length="148" mass="16446">MASVMTQRNRPKFVHDGQMYTFEALDCSGTIKFWRCDKRYEYGCKARTHTSVETNHVVKKVSLHCHGGDAAQVDIPEICTAVKCQAEDTMETPGAILNEAYQSTSSGVRAQMPATSAMRKVIQRRRCAVEAAPSKPMDRASTSFLSHT</sequence>
<keyword evidence="2" id="KW-0863">Zinc-finger</keyword>
<evidence type="ECO:0000256" key="2">
    <source>
        <dbReference type="ARBA" id="ARBA00022771"/>
    </source>
</evidence>
<protein>
    <submittedName>
        <fullName evidence="7">FLYWCH-type domain-containing protein</fullName>
    </submittedName>
</protein>
<evidence type="ECO:0000256" key="1">
    <source>
        <dbReference type="ARBA" id="ARBA00022723"/>
    </source>
</evidence>
<keyword evidence="1" id="KW-0479">Metal-binding</keyword>
<proteinExistence type="predicted"/>
<feature type="region of interest" description="Disordered" evidence="4">
    <location>
        <begin position="129"/>
        <end position="148"/>
    </location>
</feature>
<keyword evidence="3" id="KW-0862">Zinc</keyword>
<dbReference type="AlphaFoldDB" id="A0A5S6QQU6"/>
<name>A0A5S6QQU6_TRIMR</name>
<evidence type="ECO:0000313" key="6">
    <source>
        <dbReference type="Proteomes" id="UP000046395"/>
    </source>
</evidence>
<dbReference type="InterPro" id="IPR007588">
    <property type="entry name" value="Znf_FLYWCH"/>
</dbReference>